<name>A0A4R6M7Q1_9GAMM</name>
<reference evidence="2 3" key="1">
    <citation type="submission" date="2019-03" db="EMBL/GenBank/DDBJ databases">
        <title>Genomic Encyclopedia of Type Strains, Phase III (KMG-III): the genomes of soil and plant-associated and newly described type strains.</title>
        <authorList>
            <person name="Whitman W."/>
        </authorList>
    </citation>
    <scope>NUCLEOTIDE SEQUENCE [LARGE SCALE GENOMIC DNA]</scope>
    <source>
        <strain evidence="2 3">CECT 7378</strain>
    </source>
</reference>
<dbReference type="Pfam" id="PF04965">
    <property type="entry name" value="GPW_gp25"/>
    <property type="match status" value="1"/>
</dbReference>
<dbReference type="InterPro" id="IPR007048">
    <property type="entry name" value="IraD/Gp25-like"/>
</dbReference>
<proteinExistence type="predicted"/>
<dbReference type="Proteomes" id="UP000294656">
    <property type="component" value="Unassembled WGS sequence"/>
</dbReference>
<sequence>MSERISILLNGYVPEDGYAVSINESIQRILTTRLGERVMRPTFGSELYKLRDRDMDSEWRLLATRYIYEAITKWEPRVRFKRLQFNADAENGKHTFYLELDPA</sequence>
<gene>
    <name evidence="2" type="ORF">DFP79_2266</name>
</gene>
<accession>A0A4R6M7Q1</accession>
<comment type="caution">
    <text evidence="2">The sequence shown here is derived from an EMBL/GenBank/DDBJ whole genome shotgun (WGS) entry which is preliminary data.</text>
</comment>
<organism evidence="2 3">
    <name type="scientific">Marinomonas balearica</name>
    <dbReference type="NCBI Taxonomy" id="491947"/>
    <lineage>
        <taxon>Bacteria</taxon>
        <taxon>Pseudomonadati</taxon>
        <taxon>Pseudomonadota</taxon>
        <taxon>Gammaproteobacteria</taxon>
        <taxon>Oceanospirillales</taxon>
        <taxon>Oceanospirillaceae</taxon>
        <taxon>Marinomonas</taxon>
    </lineage>
</organism>
<evidence type="ECO:0000259" key="1">
    <source>
        <dbReference type="Pfam" id="PF04965"/>
    </source>
</evidence>
<dbReference type="RefSeq" id="WP_133504021.1">
    <property type="nucleotide sequence ID" value="NZ_SNXC01000012.1"/>
</dbReference>
<evidence type="ECO:0000313" key="3">
    <source>
        <dbReference type="Proteomes" id="UP000294656"/>
    </source>
</evidence>
<evidence type="ECO:0000313" key="2">
    <source>
        <dbReference type="EMBL" id="TDO97447.1"/>
    </source>
</evidence>
<dbReference type="AlphaFoldDB" id="A0A4R6M7Q1"/>
<dbReference type="OrthoDB" id="9802846at2"/>
<feature type="domain" description="IraD/Gp25-like" evidence="1">
    <location>
        <begin position="21"/>
        <end position="95"/>
    </location>
</feature>
<dbReference type="SUPFAM" id="SSF160719">
    <property type="entry name" value="gpW/gp25-like"/>
    <property type="match status" value="1"/>
</dbReference>
<protein>
    <recommendedName>
        <fullName evidence="1">IraD/Gp25-like domain-containing protein</fullName>
    </recommendedName>
</protein>
<dbReference type="Gene3D" id="3.10.450.40">
    <property type="match status" value="1"/>
</dbReference>
<keyword evidence="3" id="KW-1185">Reference proteome</keyword>
<dbReference type="EMBL" id="SNXC01000012">
    <property type="protein sequence ID" value="TDO97447.1"/>
    <property type="molecule type" value="Genomic_DNA"/>
</dbReference>